<dbReference type="EMBL" id="CM004401">
    <property type="protein sequence ID" value="KAG8636565.1"/>
    <property type="molecule type" value="Genomic_DNA"/>
</dbReference>
<evidence type="ECO:0000313" key="1">
    <source>
        <dbReference type="EMBL" id="KAG8636565.1"/>
    </source>
</evidence>
<comment type="caution">
    <text evidence="1">The sequence shown here is derived from an EMBL/GenBank/DDBJ whole genome shotgun (WGS) entry which is preliminary data.</text>
</comment>
<proteinExistence type="predicted"/>
<evidence type="ECO:0000313" key="2">
    <source>
        <dbReference type="Proteomes" id="UP000091857"/>
    </source>
</evidence>
<organism evidence="1 2">
    <name type="scientific">Manihot esculenta</name>
    <name type="common">Cassava</name>
    <name type="synonym">Jatropha manihot</name>
    <dbReference type="NCBI Taxonomy" id="3983"/>
    <lineage>
        <taxon>Eukaryota</taxon>
        <taxon>Viridiplantae</taxon>
        <taxon>Streptophyta</taxon>
        <taxon>Embryophyta</taxon>
        <taxon>Tracheophyta</taxon>
        <taxon>Spermatophyta</taxon>
        <taxon>Magnoliopsida</taxon>
        <taxon>eudicotyledons</taxon>
        <taxon>Gunneridae</taxon>
        <taxon>Pentapetalae</taxon>
        <taxon>rosids</taxon>
        <taxon>fabids</taxon>
        <taxon>Malpighiales</taxon>
        <taxon>Euphorbiaceae</taxon>
        <taxon>Crotonoideae</taxon>
        <taxon>Manihoteae</taxon>
        <taxon>Manihot</taxon>
    </lineage>
</organism>
<protein>
    <submittedName>
        <fullName evidence="1">Uncharacterized protein</fullName>
    </submittedName>
</protein>
<sequence>MSIGYAGIRFSNSLEFLPSTLQWRRRAPSCAKDPNVCLDPEKNPHAVTKDTLKDPNNCGACGQTCAYGLVCCNGREESNKVYNINSSLEENQKKVAIAFIWGMSQVLSGSS</sequence>
<gene>
    <name evidence="1" type="ORF">MANES_15G011550v8</name>
</gene>
<keyword evidence="2" id="KW-1185">Reference proteome</keyword>
<accession>A0ACB7G8J9</accession>
<reference evidence="2" key="1">
    <citation type="journal article" date="2016" name="Nat. Biotechnol.">
        <title>Sequencing wild and cultivated cassava and related species reveals extensive interspecific hybridization and genetic diversity.</title>
        <authorList>
            <person name="Bredeson J.V."/>
            <person name="Lyons J.B."/>
            <person name="Prochnik S.E."/>
            <person name="Wu G.A."/>
            <person name="Ha C.M."/>
            <person name="Edsinger-Gonzales E."/>
            <person name="Grimwood J."/>
            <person name="Schmutz J."/>
            <person name="Rabbi I.Y."/>
            <person name="Egesi C."/>
            <person name="Nauluvula P."/>
            <person name="Lebot V."/>
            <person name="Ndunguru J."/>
            <person name="Mkamilo G."/>
            <person name="Bart R.S."/>
            <person name="Setter T.L."/>
            <person name="Gleadow R.M."/>
            <person name="Kulakow P."/>
            <person name="Ferguson M.E."/>
            <person name="Rounsley S."/>
            <person name="Rokhsar D.S."/>
        </authorList>
    </citation>
    <scope>NUCLEOTIDE SEQUENCE [LARGE SCALE GENOMIC DNA]</scope>
    <source>
        <strain evidence="2">cv. AM560-2</strain>
    </source>
</reference>
<dbReference type="Proteomes" id="UP000091857">
    <property type="component" value="Chromosome 15"/>
</dbReference>
<name>A0ACB7G8J9_MANES</name>